<feature type="signal peptide" evidence="1">
    <location>
        <begin position="1"/>
        <end position="17"/>
    </location>
</feature>
<gene>
    <name evidence="2" type="ORF">FOZ63_017789</name>
</gene>
<comment type="caution">
    <text evidence="2">The sequence shown here is derived from an EMBL/GenBank/DDBJ whole genome shotgun (WGS) entry which is preliminary data.</text>
</comment>
<dbReference type="Proteomes" id="UP000553632">
    <property type="component" value="Unassembled WGS sequence"/>
</dbReference>
<sequence>MSIRSVFFAAVLGSVACQENIVRLLQRRVPFQNGNPRSIFISPSGTLRLIQTVELEDAVSTEYTQFGAFSSILVTPKGDEILGTDEDGFFMRMELKATYDDQFDVPEAIISPMRDPQGDRIVRGSGYYNTGRGLAIDGTYRGGGRGPLFVTYMESKRMLKFPTGTNSPTSAEVDISLVLDECEYAPQAIDKMRPDPLLPAYLLMICDEPTKRGGSIYPAFAYDGEEVPIRFEVESDGGFVPVDMAGLSDGSLMILFRGPKHTLRIGLVSSRDLSSAMRRRGVAVTPQIILEAAESDGFNVGSTSGLAIREDDGKVFVYIVDSGSPSVYLTAFEWIS</sequence>
<evidence type="ECO:0000313" key="2">
    <source>
        <dbReference type="EMBL" id="KAF4747340.1"/>
    </source>
</evidence>
<name>A0A7J6TSE7_PEROL</name>
<feature type="chain" id="PRO_5029644741" evidence="1">
    <location>
        <begin position="18"/>
        <end position="336"/>
    </location>
</feature>
<proteinExistence type="predicted"/>
<evidence type="ECO:0000313" key="3">
    <source>
        <dbReference type="Proteomes" id="UP000553632"/>
    </source>
</evidence>
<keyword evidence="3" id="KW-1185">Reference proteome</keyword>
<accession>A0A7J6TSE7</accession>
<dbReference type="PROSITE" id="PS51257">
    <property type="entry name" value="PROKAR_LIPOPROTEIN"/>
    <property type="match status" value="1"/>
</dbReference>
<reference evidence="2 3" key="1">
    <citation type="submission" date="2020-04" db="EMBL/GenBank/DDBJ databases">
        <title>Perkinsus olseni comparative genomics.</title>
        <authorList>
            <person name="Bogema D.R."/>
        </authorList>
    </citation>
    <scope>NUCLEOTIDE SEQUENCE [LARGE SCALE GENOMIC DNA]</scope>
    <source>
        <strain evidence="2 3">ATCC PRA-207</strain>
    </source>
</reference>
<dbReference type="AlphaFoldDB" id="A0A7J6TSE7"/>
<keyword evidence="1" id="KW-0732">Signal</keyword>
<protein>
    <submittedName>
        <fullName evidence="2">Uncharacterized protein</fullName>
    </submittedName>
</protein>
<dbReference type="EMBL" id="JABANO010009160">
    <property type="protein sequence ID" value="KAF4747340.1"/>
    <property type="molecule type" value="Genomic_DNA"/>
</dbReference>
<evidence type="ECO:0000256" key="1">
    <source>
        <dbReference type="SAM" id="SignalP"/>
    </source>
</evidence>
<organism evidence="2 3">
    <name type="scientific">Perkinsus olseni</name>
    <name type="common">Perkinsus atlanticus</name>
    <dbReference type="NCBI Taxonomy" id="32597"/>
    <lineage>
        <taxon>Eukaryota</taxon>
        <taxon>Sar</taxon>
        <taxon>Alveolata</taxon>
        <taxon>Perkinsozoa</taxon>
        <taxon>Perkinsea</taxon>
        <taxon>Perkinsida</taxon>
        <taxon>Perkinsidae</taxon>
        <taxon>Perkinsus</taxon>
    </lineage>
</organism>